<feature type="region of interest" description="Disordered" evidence="1">
    <location>
        <begin position="55"/>
        <end position="83"/>
    </location>
</feature>
<organism evidence="2 3">
    <name type="scientific">Meganyctiphanes norvegica</name>
    <name type="common">Northern krill</name>
    <name type="synonym">Thysanopoda norvegica</name>
    <dbReference type="NCBI Taxonomy" id="48144"/>
    <lineage>
        <taxon>Eukaryota</taxon>
        <taxon>Metazoa</taxon>
        <taxon>Ecdysozoa</taxon>
        <taxon>Arthropoda</taxon>
        <taxon>Crustacea</taxon>
        <taxon>Multicrustacea</taxon>
        <taxon>Malacostraca</taxon>
        <taxon>Eumalacostraca</taxon>
        <taxon>Eucarida</taxon>
        <taxon>Euphausiacea</taxon>
        <taxon>Euphausiidae</taxon>
        <taxon>Meganyctiphanes</taxon>
    </lineage>
</organism>
<reference evidence="2 3" key="1">
    <citation type="submission" date="2024-05" db="EMBL/GenBank/DDBJ databases">
        <authorList>
            <person name="Wallberg A."/>
        </authorList>
    </citation>
    <scope>NUCLEOTIDE SEQUENCE [LARGE SCALE GENOMIC DNA]</scope>
</reference>
<evidence type="ECO:0000256" key="1">
    <source>
        <dbReference type="SAM" id="MobiDB-lite"/>
    </source>
</evidence>
<sequence>MDPFKLVKIEIEGAKDNLDLEIDVKIEEHPIKSEIKQETDPKEITPKVNLHKQLENKIDNRDVVSRRRRRRKKEKRNQCSHYDNTSLSEVAKLNHTKVLNGKKRHKCKFCEESFVN</sequence>
<dbReference type="Proteomes" id="UP001497623">
    <property type="component" value="Unassembled WGS sequence"/>
</dbReference>
<dbReference type="AlphaFoldDB" id="A0AAV2R1Q1"/>
<feature type="compositionally biased region" description="Basic residues" evidence="1">
    <location>
        <begin position="66"/>
        <end position="75"/>
    </location>
</feature>
<keyword evidence="3" id="KW-1185">Reference proteome</keyword>
<dbReference type="EMBL" id="CAXKWB010014890">
    <property type="protein sequence ID" value="CAL4112052.1"/>
    <property type="molecule type" value="Genomic_DNA"/>
</dbReference>
<evidence type="ECO:0000313" key="3">
    <source>
        <dbReference type="Proteomes" id="UP001497623"/>
    </source>
</evidence>
<accession>A0AAV2R1Q1</accession>
<evidence type="ECO:0000313" key="2">
    <source>
        <dbReference type="EMBL" id="CAL4112052.1"/>
    </source>
</evidence>
<feature type="non-terminal residue" evidence="2">
    <location>
        <position position="116"/>
    </location>
</feature>
<proteinExistence type="predicted"/>
<feature type="compositionally biased region" description="Basic and acidic residues" evidence="1">
    <location>
        <begin position="55"/>
        <end position="65"/>
    </location>
</feature>
<gene>
    <name evidence="2" type="ORF">MNOR_LOCUS19779</name>
</gene>
<protein>
    <submittedName>
        <fullName evidence="2">Uncharacterized protein</fullName>
    </submittedName>
</protein>
<name>A0AAV2R1Q1_MEGNR</name>
<comment type="caution">
    <text evidence="2">The sequence shown here is derived from an EMBL/GenBank/DDBJ whole genome shotgun (WGS) entry which is preliminary data.</text>
</comment>